<sequence>MIDIVKEINAVHRMTRPANLPGGEGHTVRLKRSYDAAIEDVWDAITNPERVRRWFLPLEGDLRLGGFYQLKGNAGGKILRCEPPRLLEVTWTMGPNKDDESSKVHVQLSAGEKEETVLELDHTAIVPPGMWDEYGPGAVGLGWDLALLGLGLGLGGTYLEDHEKDAFGQTPEGGQFMAGCSEAWRVAHEASGAPADQARKSAEATLKFYRPNPT</sequence>
<dbReference type="InterPro" id="IPR013538">
    <property type="entry name" value="ASHA1/2-like_C"/>
</dbReference>
<keyword evidence="4" id="KW-1185">Reference proteome</keyword>
<dbReference type="Proteomes" id="UP000440224">
    <property type="component" value="Unassembled WGS sequence"/>
</dbReference>
<dbReference type="RefSeq" id="WP_153822432.1">
    <property type="nucleotide sequence ID" value="NZ_WJIE01000008.1"/>
</dbReference>
<dbReference type="Gene3D" id="3.30.530.20">
    <property type="match status" value="1"/>
</dbReference>
<organism evidence="3 4">
    <name type="scientific">Polyangium spumosum</name>
    <dbReference type="NCBI Taxonomy" id="889282"/>
    <lineage>
        <taxon>Bacteria</taxon>
        <taxon>Pseudomonadati</taxon>
        <taxon>Myxococcota</taxon>
        <taxon>Polyangia</taxon>
        <taxon>Polyangiales</taxon>
        <taxon>Polyangiaceae</taxon>
        <taxon>Polyangium</taxon>
    </lineage>
</organism>
<dbReference type="OrthoDB" id="8117292at2"/>
<reference evidence="3 4" key="1">
    <citation type="submission" date="2019-10" db="EMBL/GenBank/DDBJ databases">
        <title>A soil myxobacterium in the family Polyangiaceae.</title>
        <authorList>
            <person name="Li Y."/>
            <person name="Wang J."/>
        </authorList>
    </citation>
    <scope>NUCLEOTIDE SEQUENCE [LARGE SCALE GENOMIC DNA]</scope>
    <source>
        <strain evidence="3 4">DSM 14734</strain>
    </source>
</reference>
<evidence type="ECO:0000313" key="4">
    <source>
        <dbReference type="Proteomes" id="UP000440224"/>
    </source>
</evidence>
<dbReference type="CDD" id="cd08899">
    <property type="entry name" value="SRPBCC_CalC_Aha1-like_6"/>
    <property type="match status" value="1"/>
</dbReference>
<evidence type="ECO:0000259" key="2">
    <source>
        <dbReference type="Pfam" id="PF08327"/>
    </source>
</evidence>
<proteinExistence type="inferred from homology"/>
<feature type="domain" description="Activator of Hsp90 ATPase homologue 1/2-like C-terminal" evidence="2">
    <location>
        <begin position="35"/>
        <end position="146"/>
    </location>
</feature>
<dbReference type="AlphaFoldDB" id="A0A6N7PVR5"/>
<comment type="similarity">
    <text evidence="1">Belongs to the AHA1 family.</text>
</comment>
<gene>
    <name evidence="3" type="ORF">GF068_27415</name>
</gene>
<evidence type="ECO:0000313" key="3">
    <source>
        <dbReference type="EMBL" id="MRG95617.1"/>
    </source>
</evidence>
<accession>A0A6N7PVR5</accession>
<name>A0A6N7PVR5_9BACT</name>
<dbReference type="EMBL" id="WJIE01000008">
    <property type="protein sequence ID" value="MRG95617.1"/>
    <property type="molecule type" value="Genomic_DNA"/>
</dbReference>
<dbReference type="Pfam" id="PF08327">
    <property type="entry name" value="AHSA1"/>
    <property type="match status" value="1"/>
</dbReference>
<dbReference type="InterPro" id="IPR023393">
    <property type="entry name" value="START-like_dom_sf"/>
</dbReference>
<evidence type="ECO:0000256" key="1">
    <source>
        <dbReference type="ARBA" id="ARBA00006817"/>
    </source>
</evidence>
<comment type="caution">
    <text evidence="3">The sequence shown here is derived from an EMBL/GenBank/DDBJ whole genome shotgun (WGS) entry which is preliminary data.</text>
</comment>
<dbReference type="SUPFAM" id="SSF55961">
    <property type="entry name" value="Bet v1-like"/>
    <property type="match status" value="1"/>
</dbReference>
<protein>
    <submittedName>
        <fullName evidence="3">Polyketide cyclase</fullName>
    </submittedName>
</protein>